<organism evidence="2 3">
    <name type="scientific">Botrytis tulipae</name>
    <dbReference type="NCBI Taxonomy" id="87230"/>
    <lineage>
        <taxon>Eukaryota</taxon>
        <taxon>Fungi</taxon>
        <taxon>Dikarya</taxon>
        <taxon>Ascomycota</taxon>
        <taxon>Pezizomycotina</taxon>
        <taxon>Leotiomycetes</taxon>
        <taxon>Helotiales</taxon>
        <taxon>Sclerotiniaceae</taxon>
        <taxon>Botrytis</taxon>
    </lineage>
</organism>
<accession>A0A4Z1F476</accession>
<protein>
    <submittedName>
        <fullName evidence="2">Uncharacterized protein</fullName>
    </submittedName>
</protein>
<keyword evidence="1" id="KW-0732">Signal</keyword>
<reference evidence="2 3" key="1">
    <citation type="submission" date="2017-12" db="EMBL/GenBank/DDBJ databases">
        <title>Comparative genomics of Botrytis spp.</title>
        <authorList>
            <person name="Valero-Jimenez C.A."/>
            <person name="Tapia P."/>
            <person name="Veloso J."/>
            <person name="Silva-Moreno E."/>
            <person name="Staats M."/>
            <person name="Valdes J.H."/>
            <person name="Van Kan J.A.L."/>
        </authorList>
    </citation>
    <scope>NUCLEOTIDE SEQUENCE [LARGE SCALE GENOMIC DNA]</scope>
    <source>
        <strain evidence="2 3">Bt9001</strain>
    </source>
</reference>
<dbReference type="EMBL" id="PQXH01000034">
    <property type="protein sequence ID" value="TGO15917.1"/>
    <property type="molecule type" value="Genomic_DNA"/>
</dbReference>
<gene>
    <name evidence="2" type="ORF">BTUL_0034g00390</name>
</gene>
<evidence type="ECO:0000256" key="1">
    <source>
        <dbReference type="SAM" id="SignalP"/>
    </source>
</evidence>
<sequence length="110" mass="11749">MWCSTLITFLKLQICTLTRGAFGKAAAYRFISCESESESERSAALEGLYGAYPAKLYSATNDAVKMRWRAGGAVLLLRSAVLDAGSPACVFSNGLSQLLNVACAIYALVI</sequence>
<name>A0A4Z1F476_9HELO</name>
<comment type="caution">
    <text evidence="2">The sequence shown here is derived from an EMBL/GenBank/DDBJ whole genome shotgun (WGS) entry which is preliminary data.</text>
</comment>
<feature type="chain" id="PRO_5021396055" evidence="1">
    <location>
        <begin position="21"/>
        <end position="110"/>
    </location>
</feature>
<dbReference type="AlphaFoldDB" id="A0A4Z1F476"/>
<feature type="signal peptide" evidence="1">
    <location>
        <begin position="1"/>
        <end position="20"/>
    </location>
</feature>
<dbReference type="Proteomes" id="UP000297777">
    <property type="component" value="Unassembled WGS sequence"/>
</dbReference>
<evidence type="ECO:0000313" key="3">
    <source>
        <dbReference type="Proteomes" id="UP000297777"/>
    </source>
</evidence>
<proteinExistence type="predicted"/>
<evidence type="ECO:0000313" key="2">
    <source>
        <dbReference type="EMBL" id="TGO15917.1"/>
    </source>
</evidence>
<keyword evidence="3" id="KW-1185">Reference proteome</keyword>